<comment type="caution">
    <text evidence="2">The sequence shown here is derived from an EMBL/GenBank/DDBJ whole genome shotgun (WGS) entry which is preliminary data.</text>
</comment>
<evidence type="ECO:0000313" key="3">
    <source>
        <dbReference type="Proteomes" id="UP000751190"/>
    </source>
</evidence>
<organism evidence="2 3">
    <name type="scientific">Diacronema lutheri</name>
    <name type="common">Unicellular marine alga</name>
    <name type="synonym">Monochrysis lutheri</name>
    <dbReference type="NCBI Taxonomy" id="2081491"/>
    <lineage>
        <taxon>Eukaryota</taxon>
        <taxon>Haptista</taxon>
        <taxon>Haptophyta</taxon>
        <taxon>Pavlovophyceae</taxon>
        <taxon>Pavlovales</taxon>
        <taxon>Pavlovaceae</taxon>
        <taxon>Diacronema</taxon>
    </lineage>
</organism>
<keyword evidence="1" id="KW-1133">Transmembrane helix</keyword>
<keyword evidence="1" id="KW-0472">Membrane</keyword>
<reference evidence="2" key="1">
    <citation type="submission" date="2021-05" db="EMBL/GenBank/DDBJ databases">
        <title>The genome of the haptophyte Pavlova lutheri (Diacronema luteri, Pavlovales) - a model for lipid biosynthesis in eukaryotic algae.</title>
        <authorList>
            <person name="Hulatt C.J."/>
            <person name="Posewitz M.C."/>
        </authorList>
    </citation>
    <scope>NUCLEOTIDE SEQUENCE</scope>
    <source>
        <strain evidence="2">NIVA-4/92</strain>
    </source>
</reference>
<protein>
    <recommendedName>
        <fullName evidence="4">Transmembrane protein</fullName>
    </recommendedName>
</protein>
<feature type="transmembrane region" description="Helical" evidence="1">
    <location>
        <begin position="74"/>
        <end position="102"/>
    </location>
</feature>
<keyword evidence="1" id="KW-0812">Transmembrane</keyword>
<name>A0A8J6CAT6_DIALT</name>
<evidence type="ECO:0008006" key="4">
    <source>
        <dbReference type="Google" id="ProtNLM"/>
    </source>
</evidence>
<feature type="transmembrane region" description="Helical" evidence="1">
    <location>
        <begin position="36"/>
        <end position="54"/>
    </location>
</feature>
<proteinExistence type="predicted"/>
<dbReference type="Proteomes" id="UP000751190">
    <property type="component" value="Unassembled WGS sequence"/>
</dbReference>
<evidence type="ECO:0000256" key="1">
    <source>
        <dbReference type="SAM" id="Phobius"/>
    </source>
</evidence>
<gene>
    <name evidence="2" type="ORF">KFE25_007044</name>
</gene>
<dbReference type="AlphaFoldDB" id="A0A8J6CAT6"/>
<feature type="transmembrane region" description="Helical" evidence="1">
    <location>
        <begin position="6"/>
        <end position="29"/>
    </location>
</feature>
<evidence type="ECO:0000313" key="2">
    <source>
        <dbReference type="EMBL" id="KAG8467992.1"/>
    </source>
</evidence>
<sequence length="109" mass="10995">MALVAGIGAGLFVLFLFAAALVLVCIFASAHRLGPAIIGGATAAYAVLVIVLVFSPKRSETALDEDDVLTDARVANTIALMSILGLSGVCALVAVCTTQLAVPITAKPV</sequence>
<keyword evidence="3" id="KW-1185">Reference proteome</keyword>
<accession>A0A8J6CAT6</accession>
<dbReference type="EMBL" id="JAGTXO010000005">
    <property type="protein sequence ID" value="KAG8467992.1"/>
    <property type="molecule type" value="Genomic_DNA"/>
</dbReference>